<sequence length="225" mass="25420">MRDEDFELFIENFGEATSRVEVPQASFEKFEKKLPAQLLKYWSEEGWASYLDGLFSIVNPDEYQDVLDMWLEDTIFEQVDSYHVIARTGFGKLYVWGEKTGPSLTVSCPTHSLIALEKDFKGPLKNPDFRVQTFFGAKTPSECDFKDAAKQPLFKRAAGKLGPLERDELYGFEPALIAGGQMNLDHLKKVKLDVHLTLLRQLAPPKVPFLSTSIGAVAIHTFAKL</sequence>
<feature type="domain" description="GAD-related" evidence="1">
    <location>
        <begin position="6"/>
        <end position="108"/>
    </location>
</feature>
<dbReference type="EMBL" id="JAODYY010000020">
    <property type="protein sequence ID" value="MDH0126961.1"/>
    <property type="molecule type" value="Genomic_DNA"/>
</dbReference>
<protein>
    <submittedName>
        <fullName evidence="3">DUF1851 domain-containing protein</fullName>
    </submittedName>
</protein>
<dbReference type="Pfam" id="PF08887">
    <property type="entry name" value="GAD-like"/>
    <property type="match status" value="1"/>
</dbReference>
<organism evidence="3 4">
    <name type="scientific">Brucella intermedia GD04153</name>
    <dbReference type="NCBI Taxonomy" id="2975438"/>
    <lineage>
        <taxon>Bacteria</taxon>
        <taxon>Pseudomonadati</taxon>
        <taxon>Pseudomonadota</taxon>
        <taxon>Alphaproteobacteria</taxon>
        <taxon>Hyphomicrobiales</taxon>
        <taxon>Brucellaceae</taxon>
        <taxon>Brucella/Ochrobactrum group</taxon>
        <taxon>Brucella</taxon>
    </lineage>
</organism>
<dbReference type="Pfam" id="PF08906">
    <property type="entry name" value="T6SS_Tdi1_C"/>
    <property type="match status" value="1"/>
</dbReference>
<proteinExistence type="predicted"/>
<evidence type="ECO:0000259" key="1">
    <source>
        <dbReference type="Pfam" id="PF08887"/>
    </source>
</evidence>
<reference evidence="3" key="1">
    <citation type="submission" date="2022-09" db="EMBL/GenBank/DDBJ databases">
        <title>Intensive care unit water sources are persistently colonized with multi-drug resistant bacteria and are the site of extensive horizontal gene transfer of antibiotic resistance genes.</title>
        <authorList>
            <person name="Diorio-Toth L."/>
        </authorList>
    </citation>
    <scope>NUCLEOTIDE SEQUENCE</scope>
    <source>
        <strain evidence="3">GD04153</strain>
    </source>
</reference>
<accession>A0AA42H1J4</accession>
<evidence type="ECO:0000313" key="3">
    <source>
        <dbReference type="EMBL" id="MDH0126961.1"/>
    </source>
</evidence>
<comment type="caution">
    <text evidence="3">The sequence shown here is derived from an EMBL/GenBank/DDBJ whole genome shotgun (WGS) entry which is preliminary data.</text>
</comment>
<dbReference type="Proteomes" id="UP001158087">
    <property type="component" value="Unassembled WGS sequence"/>
</dbReference>
<dbReference type="InterPro" id="IPR015002">
    <property type="entry name" value="T6SS_Tdi1_C"/>
</dbReference>
<feature type="domain" description="T6SS immunity protein Tdi1 C-terminal" evidence="2">
    <location>
        <begin position="130"/>
        <end position="202"/>
    </location>
</feature>
<name>A0AA42H1J4_9HYPH</name>
<gene>
    <name evidence="3" type="ORF">N7376_23610</name>
</gene>
<evidence type="ECO:0000313" key="4">
    <source>
        <dbReference type="Proteomes" id="UP001158087"/>
    </source>
</evidence>
<dbReference type="AlphaFoldDB" id="A0AA42H1J4"/>
<dbReference type="InterPro" id="IPR014983">
    <property type="entry name" value="GAD-rel"/>
</dbReference>
<evidence type="ECO:0000259" key="2">
    <source>
        <dbReference type="Pfam" id="PF08906"/>
    </source>
</evidence>